<dbReference type="Gene3D" id="3.30.1330.60">
    <property type="entry name" value="OmpA-like domain"/>
    <property type="match status" value="1"/>
</dbReference>
<evidence type="ECO:0000259" key="3">
    <source>
        <dbReference type="PROSITE" id="PS51123"/>
    </source>
</evidence>
<evidence type="ECO:0000313" key="5">
    <source>
        <dbReference type="Proteomes" id="UP000236735"/>
    </source>
</evidence>
<dbReference type="InterPro" id="IPR050330">
    <property type="entry name" value="Bact_OuterMem_StrucFunc"/>
</dbReference>
<reference evidence="4 5" key="1">
    <citation type="submission" date="2016-10" db="EMBL/GenBank/DDBJ databases">
        <authorList>
            <person name="de Groot N.N."/>
        </authorList>
    </citation>
    <scope>NUCLEOTIDE SEQUENCE [LARGE SCALE GENOMIC DNA]</scope>
    <source>
        <strain evidence="4 5">AR32</strain>
    </source>
</reference>
<name>A0A1H5RKK5_XYLRU</name>
<dbReference type="PANTHER" id="PTHR30329">
    <property type="entry name" value="STATOR ELEMENT OF FLAGELLAR MOTOR COMPLEX"/>
    <property type="match status" value="1"/>
</dbReference>
<gene>
    <name evidence="4" type="ORF">SAMN05216354_0133</name>
</gene>
<dbReference type="GO" id="GO:0016020">
    <property type="term" value="C:membrane"/>
    <property type="evidence" value="ECO:0007669"/>
    <property type="project" value="UniProtKB-UniRule"/>
</dbReference>
<evidence type="ECO:0000256" key="1">
    <source>
        <dbReference type="PROSITE-ProRule" id="PRU00473"/>
    </source>
</evidence>
<proteinExistence type="predicted"/>
<keyword evidence="1" id="KW-0472">Membrane</keyword>
<evidence type="ECO:0000313" key="4">
    <source>
        <dbReference type="EMBL" id="SEF38800.1"/>
    </source>
</evidence>
<dbReference type="Pfam" id="PF00691">
    <property type="entry name" value="OmpA"/>
    <property type="match status" value="1"/>
</dbReference>
<dbReference type="SUPFAM" id="SSF103088">
    <property type="entry name" value="OmpA-like"/>
    <property type="match status" value="1"/>
</dbReference>
<dbReference type="InterPro" id="IPR006665">
    <property type="entry name" value="OmpA-like"/>
</dbReference>
<dbReference type="AlphaFoldDB" id="A0A1H5RKK5"/>
<feature type="chain" id="PRO_5009283122" evidence="2">
    <location>
        <begin position="22"/>
        <end position="372"/>
    </location>
</feature>
<feature type="signal peptide" evidence="2">
    <location>
        <begin position="1"/>
        <end position="21"/>
    </location>
</feature>
<protein>
    <submittedName>
        <fullName evidence="4">Outer membrane insertion C-terminal signal</fullName>
    </submittedName>
</protein>
<feature type="domain" description="OmpA-like" evidence="3">
    <location>
        <begin position="262"/>
        <end position="372"/>
    </location>
</feature>
<dbReference type="PANTHER" id="PTHR30329:SF21">
    <property type="entry name" value="LIPOPROTEIN YIAD-RELATED"/>
    <property type="match status" value="1"/>
</dbReference>
<organism evidence="4 5">
    <name type="scientific">Xylanibacter ruminicola</name>
    <name type="common">Prevotella ruminicola</name>
    <dbReference type="NCBI Taxonomy" id="839"/>
    <lineage>
        <taxon>Bacteria</taxon>
        <taxon>Pseudomonadati</taxon>
        <taxon>Bacteroidota</taxon>
        <taxon>Bacteroidia</taxon>
        <taxon>Bacteroidales</taxon>
        <taxon>Prevotellaceae</taxon>
        <taxon>Xylanibacter</taxon>
    </lineage>
</organism>
<dbReference type="EMBL" id="FNUV01000001">
    <property type="protein sequence ID" value="SEF38800.1"/>
    <property type="molecule type" value="Genomic_DNA"/>
</dbReference>
<sequence>MKMKKAILSCLMLMAGLSVSAQEQKGTTEYVFEPHWYVQLQAGGQYTTGEAKFGDLISPNVQVGVGYQFSKALGARFAVNAWQGKAGYSKEATDKLGFGDLNYKFNYFAPSIDLTFDLSNIIAGFNPNRVVSFGAFIGGGVNFRSTSDEAEQTRNLIKFTSTDWTPMFENKSAVLPFAQAGLTVDFKVSDAVKLGAELNGNILGDKFNFKDAGNPDSYINLLVGAKIALGKTYSTKFIPAPEPEIKYVEKIVEKIVEVPAAAPAAAEPLRRDIFFQINKTIIRESEAQKVQDIVAYMNQNPTSKVMITGYADAGTGNDKINDRLAAGRADAVVKALKAAGIAESRISYDSKGARVQPFEDNDSNRVSICIAE</sequence>
<dbReference type="InterPro" id="IPR036737">
    <property type="entry name" value="OmpA-like_sf"/>
</dbReference>
<dbReference type="CDD" id="cd07185">
    <property type="entry name" value="OmpA_C-like"/>
    <property type="match status" value="1"/>
</dbReference>
<dbReference type="Proteomes" id="UP000236735">
    <property type="component" value="Unassembled WGS sequence"/>
</dbReference>
<keyword evidence="2" id="KW-0732">Signal</keyword>
<accession>A0A1H5RKK5</accession>
<dbReference type="PROSITE" id="PS51123">
    <property type="entry name" value="OMPA_2"/>
    <property type="match status" value="1"/>
</dbReference>
<evidence type="ECO:0000256" key="2">
    <source>
        <dbReference type="SAM" id="SignalP"/>
    </source>
</evidence>